<dbReference type="EMBL" id="JXXN02000089">
    <property type="protein sequence ID" value="THD28716.1"/>
    <property type="molecule type" value="Genomic_DNA"/>
</dbReference>
<dbReference type="SUPFAM" id="SSF63825">
    <property type="entry name" value="YWTD domain"/>
    <property type="match status" value="1"/>
</dbReference>
<name>A0A4E0RK68_FASHE</name>
<keyword evidence="2 4" id="KW-0863">Zinc-finger</keyword>
<dbReference type="GO" id="GO:0008270">
    <property type="term" value="F:zinc ion binding"/>
    <property type="evidence" value="ECO:0007669"/>
    <property type="project" value="UniProtKB-KW"/>
</dbReference>
<evidence type="ECO:0000259" key="6">
    <source>
        <dbReference type="PROSITE" id="PS50089"/>
    </source>
</evidence>
<keyword evidence="1" id="KW-0479">Metal-binding</keyword>
<comment type="caution">
    <text evidence="7">The sequence shown here is derived from an EMBL/GenBank/DDBJ whole genome shotgun (WGS) entry which is preliminary data.</text>
</comment>
<proteinExistence type="predicted"/>
<protein>
    <recommendedName>
        <fullName evidence="6">RING-type domain-containing protein</fullName>
    </recommendedName>
</protein>
<feature type="domain" description="RING-type" evidence="6">
    <location>
        <begin position="40"/>
        <end position="94"/>
    </location>
</feature>
<keyword evidence="3" id="KW-0862">Zinc</keyword>
<dbReference type="InterPro" id="IPR013083">
    <property type="entry name" value="Znf_RING/FYVE/PHD"/>
</dbReference>
<dbReference type="Proteomes" id="UP000230066">
    <property type="component" value="Unassembled WGS sequence"/>
</dbReference>
<evidence type="ECO:0000313" key="8">
    <source>
        <dbReference type="Proteomes" id="UP000230066"/>
    </source>
</evidence>
<evidence type="ECO:0000256" key="1">
    <source>
        <dbReference type="ARBA" id="ARBA00022723"/>
    </source>
</evidence>
<dbReference type="InterPro" id="IPR018957">
    <property type="entry name" value="Znf_C3HC4_RING-type"/>
</dbReference>
<evidence type="ECO:0000256" key="5">
    <source>
        <dbReference type="SAM" id="MobiDB-lite"/>
    </source>
</evidence>
<sequence length="666" mass="74793">MSFHASRRRSSATLQLDERKKAQTMRRVSSLEPLEDMVTCPIDLNFLVDPRLLPCGHAFCCECLTRYMIQVASIPSKESNQAAGVGLFSCPICRAACAIPATLNADSFPKAFNHTAILEFLRKTRLSDLRVRATTPINTPKPSDDSATDQPCRKTSIQVSSQMLNYIVNDIASYEKVGKIGEVDKRVILDDVNKLMEQLRTTPTAPVCPIVPTVSQKQNSTSPTISHSGSARNLGRFQTFGNRIRSSRRSSLGSETNSTLPTYVIYRDVEAARQNMKHNTVYRVLAKGKDCCIMRPGEEHQPVDMQMISTEKTSTVLRCTLTTNVDRNDLVLWRQQINIERDNFLFEHRKPNKIAEKLLQTEGPVKVDIPGRIQVQYVRFHGKLIYMTCVIKRSNESENAPSNSIYPNLSDCGVIICCGAVGLGITDCPSDSSKHPKEDDKDNFPIIAVSDPFERDAVGQQHLEHPILFGIDIDHQTENIYVTQPANCMICRLPAENLKKISGTWYLNEPQLSPYFLCFARSSIWATCPKDDKIVILDLETDGFHHFSPSVSFGITPSHIVHTTDERIVLLDQNQSRLYWITKVHSTICVQSLELQFNHNLSRKFLAIQPVDDSFTHVVSNASGMKAHLLGGILCAHDYGCSLIYPKREVTRSKLSRLSCLRLCSF</sequence>
<dbReference type="InterPro" id="IPR047153">
    <property type="entry name" value="TRIM45/56/19-like"/>
</dbReference>
<dbReference type="PROSITE" id="PS50089">
    <property type="entry name" value="ZF_RING_2"/>
    <property type="match status" value="1"/>
</dbReference>
<evidence type="ECO:0000313" key="7">
    <source>
        <dbReference type="EMBL" id="THD28716.1"/>
    </source>
</evidence>
<dbReference type="InterPro" id="IPR001841">
    <property type="entry name" value="Znf_RING"/>
</dbReference>
<evidence type="ECO:0000256" key="2">
    <source>
        <dbReference type="ARBA" id="ARBA00022771"/>
    </source>
</evidence>
<reference evidence="7" key="1">
    <citation type="submission" date="2019-03" db="EMBL/GenBank/DDBJ databases">
        <title>Improved annotation for the trematode Fasciola hepatica.</title>
        <authorList>
            <person name="Choi Y.-J."/>
            <person name="Martin J."/>
            <person name="Mitreva M."/>
        </authorList>
    </citation>
    <scope>NUCLEOTIDE SEQUENCE [LARGE SCALE GENOMIC DNA]</scope>
</reference>
<dbReference type="SMART" id="SM00184">
    <property type="entry name" value="RING"/>
    <property type="match status" value="1"/>
</dbReference>
<accession>A0A4E0RK68</accession>
<feature type="region of interest" description="Disordered" evidence="5">
    <location>
        <begin position="1"/>
        <end position="21"/>
    </location>
</feature>
<organism evidence="7 8">
    <name type="scientific">Fasciola hepatica</name>
    <name type="common">Liver fluke</name>
    <dbReference type="NCBI Taxonomy" id="6192"/>
    <lineage>
        <taxon>Eukaryota</taxon>
        <taxon>Metazoa</taxon>
        <taxon>Spiralia</taxon>
        <taxon>Lophotrochozoa</taxon>
        <taxon>Platyhelminthes</taxon>
        <taxon>Trematoda</taxon>
        <taxon>Digenea</taxon>
        <taxon>Plagiorchiida</taxon>
        <taxon>Echinostomata</taxon>
        <taxon>Echinostomatoidea</taxon>
        <taxon>Fasciolidae</taxon>
        <taxon>Fasciola</taxon>
    </lineage>
</organism>
<feature type="compositionally biased region" description="Basic residues" evidence="5">
    <location>
        <begin position="1"/>
        <end position="10"/>
    </location>
</feature>
<dbReference type="SUPFAM" id="SSF57850">
    <property type="entry name" value="RING/U-box"/>
    <property type="match status" value="1"/>
</dbReference>
<dbReference type="Pfam" id="PF00097">
    <property type="entry name" value="zf-C3HC4"/>
    <property type="match status" value="1"/>
</dbReference>
<evidence type="ECO:0000256" key="3">
    <source>
        <dbReference type="ARBA" id="ARBA00022833"/>
    </source>
</evidence>
<dbReference type="PROSITE" id="PS00518">
    <property type="entry name" value="ZF_RING_1"/>
    <property type="match status" value="1"/>
</dbReference>
<dbReference type="InterPro" id="IPR017907">
    <property type="entry name" value="Znf_RING_CS"/>
</dbReference>
<keyword evidence="8" id="KW-1185">Reference proteome</keyword>
<evidence type="ECO:0000256" key="4">
    <source>
        <dbReference type="PROSITE-ProRule" id="PRU00175"/>
    </source>
</evidence>
<dbReference type="AlphaFoldDB" id="A0A4E0RK68"/>
<dbReference type="Gene3D" id="3.30.40.10">
    <property type="entry name" value="Zinc/RING finger domain, C3HC4 (zinc finger)"/>
    <property type="match status" value="1"/>
</dbReference>
<gene>
    <name evidence="7" type="ORF">D915_000447</name>
</gene>
<dbReference type="PANTHER" id="PTHR25462">
    <property type="entry name" value="BONUS, ISOFORM C-RELATED"/>
    <property type="match status" value="1"/>
</dbReference>
<dbReference type="PANTHER" id="PTHR25462:SF296">
    <property type="entry name" value="MEIOTIC P26, ISOFORM F"/>
    <property type="match status" value="1"/>
</dbReference>